<comment type="caution">
    <text evidence="2">The sequence shown here is derived from an EMBL/GenBank/DDBJ whole genome shotgun (WGS) entry which is preliminary data.</text>
</comment>
<reference evidence="2 3" key="1">
    <citation type="submission" date="2020-03" db="EMBL/GenBank/DDBJ databases">
        <title>Draft Genome Sequence of Cudoniella acicularis.</title>
        <authorList>
            <person name="Buettner E."/>
            <person name="Kellner H."/>
        </authorList>
    </citation>
    <scope>NUCLEOTIDE SEQUENCE [LARGE SCALE GENOMIC DNA]</scope>
    <source>
        <strain evidence="2 3">DSM 108380</strain>
    </source>
</reference>
<dbReference type="EMBL" id="JAAMPI010000658">
    <property type="protein sequence ID" value="KAF4629561.1"/>
    <property type="molecule type" value="Genomic_DNA"/>
</dbReference>
<gene>
    <name evidence="2" type="ORF">G7Y89_g8579</name>
</gene>
<protein>
    <submittedName>
        <fullName evidence="2">Uncharacterized protein</fullName>
    </submittedName>
</protein>
<sequence length="226" mass="24550">MSDTIYRDIHDKNFRSGIFRSSITRSMPPITSFNIPINSLHTTAAEKAIFTHARDAFARLEQSNPNGRGLAIAAMASTVGPMMKVTELFDNDARGRGSFVPKMTVQTFDNDGTVNQTHVVHDNGTATVTSGGLAGVPPRTSEELIRQREEQTRKYGEELRNGRNWIVGDFAAGTGSARTKANDASTPNQAAAQEQSTTTNNGNTATKKDDNDFGSGFSKNLRSTFM</sequence>
<dbReference type="OrthoDB" id="3559161at2759"/>
<accession>A0A8H4W0X7</accession>
<feature type="compositionally biased region" description="Polar residues" evidence="1">
    <location>
        <begin position="217"/>
        <end position="226"/>
    </location>
</feature>
<evidence type="ECO:0000256" key="1">
    <source>
        <dbReference type="SAM" id="MobiDB-lite"/>
    </source>
</evidence>
<dbReference type="AlphaFoldDB" id="A0A8H4W0X7"/>
<name>A0A8H4W0X7_9HELO</name>
<evidence type="ECO:0000313" key="2">
    <source>
        <dbReference type="EMBL" id="KAF4629561.1"/>
    </source>
</evidence>
<proteinExistence type="predicted"/>
<keyword evidence="3" id="KW-1185">Reference proteome</keyword>
<feature type="compositionally biased region" description="Polar residues" evidence="1">
    <location>
        <begin position="176"/>
        <end position="196"/>
    </location>
</feature>
<organism evidence="2 3">
    <name type="scientific">Cudoniella acicularis</name>
    <dbReference type="NCBI Taxonomy" id="354080"/>
    <lineage>
        <taxon>Eukaryota</taxon>
        <taxon>Fungi</taxon>
        <taxon>Dikarya</taxon>
        <taxon>Ascomycota</taxon>
        <taxon>Pezizomycotina</taxon>
        <taxon>Leotiomycetes</taxon>
        <taxon>Helotiales</taxon>
        <taxon>Tricladiaceae</taxon>
        <taxon>Cudoniella</taxon>
    </lineage>
</organism>
<feature type="region of interest" description="Disordered" evidence="1">
    <location>
        <begin position="176"/>
        <end position="226"/>
    </location>
</feature>
<evidence type="ECO:0000313" key="3">
    <source>
        <dbReference type="Proteomes" id="UP000566819"/>
    </source>
</evidence>
<dbReference type="Proteomes" id="UP000566819">
    <property type="component" value="Unassembled WGS sequence"/>
</dbReference>